<dbReference type="EMBL" id="BAAAPO010000001">
    <property type="protein sequence ID" value="GAA1779216.1"/>
    <property type="molecule type" value="Genomic_DNA"/>
</dbReference>
<accession>A0ABP4XGG1</accession>
<evidence type="ECO:0000313" key="2">
    <source>
        <dbReference type="Proteomes" id="UP001499938"/>
    </source>
</evidence>
<reference evidence="2" key="1">
    <citation type="journal article" date="2019" name="Int. J. Syst. Evol. Microbiol.">
        <title>The Global Catalogue of Microorganisms (GCM) 10K type strain sequencing project: providing services to taxonomists for standard genome sequencing and annotation.</title>
        <authorList>
            <consortium name="The Broad Institute Genomics Platform"/>
            <consortium name="The Broad Institute Genome Sequencing Center for Infectious Disease"/>
            <person name="Wu L."/>
            <person name="Ma J."/>
        </authorList>
    </citation>
    <scope>NUCLEOTIDE SEQUENCE [LARGE SCALE GENOMIC DNA]</scope>
    <source>
        <strain evidence="2">JCM 15592</strain>
    </source>
</reference>
<evidence type="ECO:0008006" key="3">
    <source>
        <dbReference type="Google" id="ProtNLM"/>
    </source>
</evidence>
<gene>
    <name evidence="1" type="ORF">GCM10009811_00790</name>
</gene>
<evidence type="ECO:0000313" key="1">
    <source>
        <dbReference type="EMBL" id="GAA1779216.1"/>
    </source>
</evidence>
<comment type="caution">
    <text evidence="1">The sequence shown here is derived from an EMBL/GenBank/DDBJ whole genome shotgun (WGS) entry which is preliminary data.</text>
</comment>
<name>A0ABP4XGG1_9MICO</name>
<dbReference type="SUPFAM" id="SSF53335">
    <property type="entry name" value="S-adenosyl-L-methionine-dependent methyltransferases"/>
    <property type="match status" value="1"/>
</dbReference>
<proteinExistence type="predicted"/>
<protein>
    <recommendedName>
        <fullName evidence="3">SAM-dependent methyltransferase</fullName>
    </recommendedName>
</protein>
<sequence>MSGLPVDADSIRERGPGVVAARFVAGRLARRGRVLVVGAGEGLAATALSRAGFAVVGVEDDPMLVAAARARDALTTWVAGADGKVALTGTRFDSALLGEEWILARRPGELASRLASVARHVRSGAELVAGLPTRATDSSDALALATYDRAALVAGLSYAARFGDWVGTAYHPGLPFAVSVHRQP</sequence>
<keyword evidence="2" id="KW-1185">Reference proteome</keyword>
<organism evidence="1 2">
    <name type="scientific">Nostocoides veronense</name>
    <dbReference type="NCBI Taxonomy" id="330836"/>
    <lineage>
        <taxon>Bacteria</taxon>
        <taxon>Bacillati</taxon>
        <taxon>Actinomycetota</taxon>
        <taxon>Actinomycetes</taxon>
        <taxon>Micrococcales</taxon>
        <taxon>Intrasporangiaceae</taxon>
        <taxon>Nostocoides</taxon>
    </lineage>
</organism>
<dbReference type="InterPro" id="IPR029063">
    <property type="entry name" value="SAM-dependent_MTases_sf"/>
</dbReference>
<dbReference type="RefSeq" id="WP_344079626.1">
    <property type="nucleotide sequence ID" value="NZ_BAAAPO010000001.1"/>
</dbReference>
<dbReference type="Gene3D" id="3.40.50.150">
    <property type="entry name" value="Vaccinia Virus protein VP39"/>
    <property type="match status" value="1"/>
</dbReference>
<dbReference type="Proteomes" id="UP001499938">
    <property type="component" value="Unassembled WGS sequence"/>
</dbReference>